<gene>
    <name evidence="1" type="ORF">AWM75_01630</name>
</gene>
<dbReference type="RefSeq" id="WP_067977458.1">
    <property type="nucleotide sequence ID" value="NZ_CP014163.1"/>
</dbReference>
<dbReference type="Pfam" id="PF13535">
    <property type="entry name" value="ATP-grasp_4"/>
    <property type="match status" value="1"/>
</dbReference>
<dbReference type="InterPro" id="IPR052032">
    <property type="entry name" value="ATP-dep_AA_Ligase"/>
</dbReference>
<dbReference type="KEGG" id="auh:AWM75_01630"/>
<dbReference type="GO" id="GO:0005524">
    <property type="term" value="F:ATP binding"/>
    <property type="evidence" value="ECO:0007669"/>
    <property type="project" value="UniProtKB-UniRule"/>
</dbReference>
<dbReference type="GO" id="GO:0016874">
    <property type="term" value="F:ligase activity"/>
    <property type="evidence" value="ECO:0007669"/>
    <property type="project" value="UniProtKB-KW"/>
</dbReference>
<organism evidence="1 2">
    <name type="scientific">Aerococcus urinaehominis</name>
    <dbReference type="NCBI Taxonomy" id="128944"/>
    <lineage>
        <taxon>Bacteria</taxon>
        <taxon>Bacillati</taxon>
        <taxon>Bacillota</taxon>
        <taxon>Bacilli</taxon>
        <taxon>Lactobacillales</taxon>
        <taxon>Aerococcaceae</taxon>
        <taxon>Aerococcus</taxon>
    </lineage>
</organism>
<dbReference type="SUPFAM" id="SSF56059">
    <property type="entry name" value="Glutathione synthetase ATP-binding domain-like"/>
    <property type="match status" value="1"/>
</dbReference>
<sequence>MTRKLNYVMTSPQFPLNYANFAVQLKQNGVNVLGLGDEPYDQLPQVIKDNLTEYYWVPDMHNFDQMKAGIQFFIDKYGSVDRIESHNEYWLEMDARLRTEFNIFGLKNQDMDRIKNKSGMKKVFRENNIPVAKGRVFGDKADGQALVKELGYPVIVKPDNGVGASDTWKINNDQELEKFYVEKDDQVPYIMEEFIEGDIVTFDGITDAEGKIVFYSSQVHSSPILDVAEAATELTFYTANEFADDLVELGTKSVESYGLPERFFHHEFFRKKKDGKLIALEINCRPPGGCAIDMMNYANQIDVYHEYANLVAGYGFQAQLNRPYNALYVARKFDKNYRLSYDDIVAKHHDKIIDIYESPRVLSGVMGDYAFIFVTPTTDNMPALVADVSDLAN</sequence>
<dbReference type="PANTHER" id="PTHR43585">
    <property type="entry name" value="FUMIPYRROLE BIOSYNTHESIS PROTEIN C"/>
    <property type="match status" value="1"/>
</dbReference>
<dbReference type="Proteomes" id="UP000062260">
    <property type="component" value="Chromosome"/>
</dbReference>
<protein>
    <submittedName>
        <fullName evidence="1">Carboxylate--amine ligase</fullName>
    </submittedName>
</protein>
<name>A0A0X8FK90_9LACT</name>
<reference evidence="1 2" key="1">
    <citation type="journal article" date="2016" name="Genome Announc.">
        <title>Complete Genome Sequences of Aerococcus christensenii CCUG 28831T, Aerococcus sanguinicola CCUG 43001T, Aerococcus urinae CCUG 36881T, Aerococcus urinaeequi CCUG 28094T, Aerococcus urinaehominis CCUG 42038 BT, and Aerococcus viridans CCUG 4311T.</title>
        <authorList>
            <person name="Carkaci D."/>
            <person name="Dargis R."/>
            <person name="Nielsen X.C."/>
            <person name="Skovgaard O."/>
            <person name="Fuursted K."/>
            <person name="Christensen J.J."/>
        </authorList>
    </citation>
    <scope>NUCLEOTIDE SEQUENCE [LARGE SCALE GENOMIC DNA]</scope>
    <source>
        <strain evidence="1 2">CCUG42038B</strain>
    </source>
</reference>
<evidence type="ECO:0000313" key="2">
    <source>
        <dbReference type="Proteomes" id="UP000062260"/>
    </source>
</evidence>
<keyword evidence="1" id="KW-0436">Ligase</keyword>
<dbReference type="STRING" id="128944.AWM75_01630"/>
<dbReference type="AlphaFoldDB" id="A0A0X8FK90"/>
<dbReference type="EMBL" id="CP014163">
    <property type="protein sequence ID" value="AMB98772.1"/>
    <property type="molecule type" value="Genomic_DNA"/>
</dbReference>
<dbReference type="PROSITE" id="PS50975">
    <property type="entry name" value="ATP_GRASP"/>
    <property type="match status" value="1"/>
</dbReference>
<reference evidence="2" key="2">
    <citation type="submission" date="2016-01" db="EMBL/GenBank/DDBJ databases">
        <title>Six Aerococcus type strain genome sequencing and assembly using PacBio and Illumina Hiseq.</title>
        <authorList>
            <person name="Carkaci D."/>
            <person name="Dargis R."/>
            <person name="Nielsen X.C."/>
            <person name="Skovgaard O."/>
            <person name="Fuursted K."/>
            <person name="Christensen J.J."/>
        </authorList>
    </citation>
    <scope>NUCLEOTIDE SEQUENCE [LARGE SCALE GENOMIC DNA]</scope>
    <source>
        <strain evidence="2">CCUG42038B</strain>
    </source>
</reference>
<dbReference type="InterPro" id="IPR011761">
    <property type="entry name" value="ATP-grasp"/>
</dbReference>
<keyword evidence="2" id="KW-1185">Reference proteome</keyword>
<accession>A0A0X8FK90</accession>
<dbReference type="Gene3D" id="3.40.50.20">
    <property type="match status" value="1"/>
</dbReference>
<dbReference type="Gene3D" id="3.30.1490.20">
    <property type="entry name" value="ATP-grasp fold, A domain"/>
    <property type="match status" value="1"/>
</dbReference>
<proteinExistence type="predicted"/>
<dbReference type="InterPro" id="IPR013815">
    <property type="entry name" value="ATP_grasp_subdomain_1"/>
</dbReference>
<dbReference type="PANTHER" id="PTHR43585:SF2">
    <property type="entry name" value="ATP-GRASP ENZYME FSQD"/>
    <property type="match status" value="1"/>
</dbReference>
<dbReference type="Gene3D" id="3.30.470.20">
    <property type="entry name" value="ATP-grasp fold, B domain"/>
    <property type="match status" value="1"/>
</dbReference>
<dbReference type="OrthoDB" id="24041at2"/>
<dbReference type="GO" id="GO:0046872">
    <property type="term" value="F:metal ion binding"/>
    <property type="evidence" value="ECO:0007669"/>
    <property type="project" value="InterPro"/>
</dbReference>
<evidence type="ECO:0000313" key="1">
    <source>
        <dbReference type="EMBL" id="AMB98772.1"/>
    </source>
</evidence>